<dbReference type="EMBL" id="FPBA01000045">
    <property type="protein sequence ID" value="SFU09141.1"/>
    <property type="molecule type" value="Genomic_DNA"/>
</dbReference>
<dbReference type="InterPro" id="IPR032710">
    <property type="entry name" value="NTF2-like_dom_sf"/>
</dbReference>
<keyword evidence="2" id="KW-1185">Reference proteome</keyword>
<proteinExistence type="predicted"/>
<dbReference type="STRING" id="1296565.SAMN05660657_05593"/>
<name>A0A1I7DBS4_9ACTN</name>
<reference evidence="2" key="1">
    <citation type="submission" date="2016-10" db="EMBL/GenBank/DDBJ databases">
        <authorList>
            <person name="Varghese N."/>
            <person name="Submissions S."/>
        </authorList>
    </citation>
    <scope>NUCLEOTIDE SEQUENCE [LARGE SCALE GENOMIC DNA]</scope>
    <source>
        <strain evidence="2">DSM 46136</strain>
    </source>
</reference>
<dbReference type="AlphaFoldDB" id="A0A1I7DBS4"/>
<dbReference type="SUPFAM" id="SSF54427">
    <property type="entry name" value="NTF2-like"/>
    <property type="match status" value="1"/>
</dbReference>
<dbReference type="Proteomes" id="UP000199546">
    <property type="component" value="Unassembled WGS sequence"/>
</dbReference>
<sequence length="123" mass="13498">MTESASTNDPQDEVAANLKRMDDLDFKAWNNGDWRGLFSHLHTEDVYVDMKGMAPTHGLEEHIAAMEGFTAQVGGTPPQITSHPIAFGSGEWTCVVGEAADGSRMVTVARWRDGAIAEEYIWS</sequence>
<gene>
    <name evidence="1" type="ORF">SAMN05660657_05593</name>
</gene>
<dbReference type="Gene3D" id="3.10.450.50">
    <property type="match status" value="1"/>
</dbReference>
<evidence type="ECO:0000313" key="2">
    <source>
        <dbReference type="Proteomes" id="UP000199546"/>
    </source>
</evidence>
<protein>
    <submittedName>
        <fullName evidence="1">SnoaL-like domain-containing protein</fullName>
    </submittedName>
</protein>
<evidence type="ECO:0000313" key="1">
    <source>
        <dbReference type="EMBL" id="SFU09141.1"/>
    </source>
</evidence>
<dbReference type="OrthoDB" id="9787933at2"/>
<dbReference type="RefSeq" id="WP_093585091.1">
    <property type="nucleotide sequence ID" value="NZ_FPBA01000045.1"/>
</dbReference>
<organism evidence="1 2">
    <name type="scientific">Geodermatophilus amargosae</name>
    <dbReference type="NCBI Taxonomy" id="1296565"/>
    <lineage>
        <taxon>Bacteria</taxon>
        <taxon>Bacillati</taxon>
        <taxon>Actinomycetota</taxon>
        <taxon>Actinomycetes</taxon>
        <taxon>Geodermatophilales</taxon>
        <taxon>Geodermatophilaceae</taxon>
        <taxon>Geodermatophilus</taxon>
    </lineage>
</organism>
<accession>A0A1I7DBS4</accession>